<organism evidence="9 10">
    <name type="scientific">Pristionchus entomophagus</name>
    <dbReference type="NCBI Taxonomy" id="358040"/>
    <lineage>
        <taxon>Eukaryota</taxon>
        <taxon>Metazoa</taxon>
        <taxon>Ecdysozoa</taxon>
        <taxon>Nematoda</taxon>
        <taxon>Chromadorea</taxon>
        <taxon>Rhabditida</taxon>
        <taxon>Rhabditina</taxon>
        <taxon>Diplogasteromorpha</taxon>
        <taxon>Diplogasteroidea</taxon>
        <taxon>Neodiplogasteridae</taxon>
        <taxon>Pristionchus</taxon>
    </lineage>
</organism>
<gene>
    <name evidence="9" type="ORF">PENTCL1PPCAC_28618</name>
</gene>
<dbReference type="SMART" id="SM00275">
    <property type="entry name" value="G_alpha"/>
    <property type="match status" value="1"/>
</dbReference>
<keyword evidence="7" id="KW-0807">Transducer</keyword>
<proteinExistence type="predicted"/>
<dbReference type="PANTHER" id="PTHR10218">
    <property type="entry name" value="GTP-BINDING PROTEIN ALPHA SUBUNIT"/>
    <property type="match status" value="1"/>
</dbReference>
<keyword evidence="3" id="KW-0479">Metal-binding</keyword>
<keyword evidence="4" id="KW-0547">Nucleotide-binding</keyword>
<evidence type="ECO:0000256" key="1">
    <source>
        <dbReference type="ARBA" id="ARBA00011356"/>
    </source>
</evidence>
<dbReference type="GO" id="GO:0031683">
    <property type="term" value="F:G-protein beta/gamma-subunit complex binding"/>
    <property type="evidence" value="ECO:0007669"/>
    <property type="project" value="InterPro"/>
</dbReference>
<accession>A0AAV5UKI5</accession>
<dbReference type="GO" id="GO:0007188">
    <property type="term" value="P:adenylate cyclase-modulating G protein-coupled receptor signaling pathway"/>
    <property type="evidence" value="ECO:0007669"/>
    <property type="project" value="TreeGrafter"/>
</dbReference>
<dbReference type="SUPFAM" id="SSF52540">
    <property type="entry name" value="P-loop containing nucleoside triphosphate hydrolases"/>
    <property type="match status" value="1"/>
</dbReference>
<dbReference type="Gene3D" id="1.10.400.10">
    <property type="entry name" value="GI Alpha 1, domain 2-like"/>
    <property type="match status" value="1"/>
</dbReference>
<evidence type="ECO:0000256" key="5">
    <source>
        <dbReference type="ARBA" id="ARBA00023134"/>
    </source>
</evidence>
<keyword evidence="5" id="KW-0342">GTP-binding</keyword>
<dbReference type="Proteomes" id="UP001432027">
    <property type="component" value="Unassembled WGS sequence"/>
</dbReference>
<dbReference type="InterPro" id="IPR027417">
    <property type="entry name" value="P-loop_NTPase"/>
</dbReference>
<dbReference type="GO" id="GO:0001664">
    <property type="term" value="F:G protein-coupled receptor binding"/>
    <property type="evidence" value="ECO:0007669"/>
    <property type="project" value="TreeGrafter"/>
</dbReference>
<dbReference type="GO" id="GO:0003924">
    <property type="term" value="F:GTPase activity"/>
    <property type="evidence" value="ECO:0007669"/>
    <property type="project" value="InterPro"/>
</dbReference>
<dbReference type="EMBL" id="BTSX01000006">
    <property type="protein sequence ID" value="GMT06444.1"/>
    <property type="molecule type" value="Genomic_DNA"/>
</dbReference>
<dbReference type="GO" id="GO:0005525">
    <property type="term" value="F:GTP binding"/>
    <property type="evidence" value="ECO:0007669"/>
    <property type="project" value="UniProtKB-KW"/>
</dbReference>
<evidence type="ECO:0000256" key="4">
    <source>
        <dbReference type="ARBA" id="ARBA00022741"/>
    </source>
</evidence>
<evidence type="ECO:0000256" key="8">
    <source>
        <dbReference type="ARBA" id="ARBA00023288"/>
    </source>
</evidence>
<dbReference type="GO" id="GO:0005737">
    <property type="term" value="C:cytoplasm"/>
    <property type="evidence" value="ECO:0007669"/>
    <property type="project" value="TreeGrafter"/>
</dbReference>
<keyword evidence="10" id="KW-1185">Reference proteome</keyword>
<dbReference type="SUPFAM" id="SSF47895">
    <property type="entry name" value="Transducin (alpha subunit), insertion domain"/>
    <property type="match status" value="1"/>
</dbReference>
<evidence type="ECO:0000256" key="3">
    <source>
        <dbReference type="ARBA" id="ARBA00022723"/>
    </source>
</evidence>
<dbReference type="PANTHER" id="PTHR10218:SF232">
    <property type="entry name" value="GUANINE NUCLEOTIDE-BINDING PROTEIN ALPHA-1 SUBUNIT"/>
    <property type="match status" value="1"/>
</dbReference>
<name>A0AAV5UKI5_9BILA</name>
<feature type="non-terminal residue" evidence="9">
    <location>
        <position position="1"/>
    </location>
</feature>
<reference evidence="9" key="1">
    <citation type="submission" date="2023-10" db="EMBL/GenBank/DDBJ databases">
        <title>Genome assembly of Pristionchus species.</title>
        <authorList>
            <person name="Yoshida K."/>
            <person name="Sommer R.J."/>
        </authorList>
    </citation>
    <scope>NUCLEOTIDE SEQUENCE</scope>
    <source>
        <strain evidence="9">RS0144</strain>
    </source>
</reference>
<dbReference type="PRINTS" id="PR00318">
    <property type="entry name" value="GPROTEINA"/>
</dbReference>
<keyword evidence="6" id="KW-0564">Palmitate</keyword>
<dbReference type="PROSITE" id="PS51882">
    <property type="entry name" value="G_ALPHA"/>
    <property type="match status" value="1"/>
</dbReference>
<protein>
    <submittedName>
        <fullName evidence="9">Uncharacterized protein</fullName>
    </submittedName>
</protein>
<evidence type="ECO:0000256" key="7">
    <source>
        <dbReference type="ARBA" id="ARBA00023224"/>
    </source>
</evidence>
<evidence type="ECO:0000256" key="6">
    <source>
        <dbReference type="ARBA" id="ARBA00023139"/>
    </source>
</evidence>
<dbReference type="FunFam" id="3.40.50.300:FF:000692">
    <property type="entry name" value="Guanine nucleotide-binding protein subunit alpha"/>
    <property type="match status" value="1"/>
</dbReference>
<evidence type="ECO:0000313" key="10">
    <source>
        <dbReference type="Proteomes" id="UP001432027"/>
    </source>
</evidence>
<evidence type="ECO:0000313" key="9">
    <source>
        <dbReference type="EMBL" id="GMT06444.1"/>
    </source>
</evidence>
<comment type="subunit">
    <text evidence="1">G proteins are composed of 3 units; alpha, beta and gamma. The alpha chain contains the guanine nucleotide binding site.</text>
</comment>
<dbReference type="InterPro" id="IPR011025">
    <property type="entry name" value="GproteinA_insert"/>
</dbReference>
<dbReference type="GO" id="GO:0046872">
    <property type="term" value="F:metal ion binding"/>
    <property type="evidence" value="ECO:0007669"/>
    <property type="project" value="UniProtKB-KW"/>
</dbReference>
<evidence type="ECO:0000256" key="2">
    <source>
        <dbReference type="ARBA" id="ARBA00022707"/>
    </source>
</evidence>
<dbReference type="AlphaFoldDB" id="A0AAV5UKI5"/>
<dbReference type="InterPro" id="IPR001019">
    <property type="entry name" value="Gprotein_alpha_su"/>
</dbReference>
<dbReference type="GO" id="GO:0005834">
    <property type="term" value="C:heterotrimeric G-protein complex"/>
    <property type="evidence" value="ECO:0007669"/>
    <property type="project" value="TreeGrafter"/>
</dbReference>
<dbReference type="Pfam" id="PF00503">
    <property type="entry name" value="G-alpha"/>
    <property type="match status" value="1"/>
</dbReference>
<keyword evidence="2" id="KW-0519">Myristate</keyword>
<sequence length="192" mass="22246">ADEEFAAIRSIAYTNVVKGMLLYCDAVHKNGESYSDSTSERFESFLSNLQVETCSLDQISCDTYKALMALWQDAAIQRIHEKKIVSFPTEYFMSSLDRIFSDDFVPTMQDIIHAQGLMTGVMEVQFKMKNVDWRIFEVRIQRSQIKKWIYSFDVVEAVTYVVDLTDFDQKNPDDSAKRLIRRAHHAEICGEE</sequence>
<dbReference type="Gene3D" id="3.40.50.300">
    <property type="entry name" value="P-loop containing nucleotide triphosphate hydrolases"/>
    <property type="match status" value="1"/>
</dbReference>
<comment type="caution">
    <text evidence="9">The sequence shown here is derived from an EMBL/GenBank/DDBJ whole genome shotgun (WGS) entry which is preliminary data.</text>
</comment>
<keyword evidence="8" id="KW-0449">Lipoprotein</keyword>